<evidence type="ECO:0000313" key="11">
    <source>
        <dbReference type="EnsemblPlants" id="AUR62000274-RA:cds"/>
    </source>
</evidence>
<dbReference type="GO" id="GO:0031969">
    <property type="term" value="C:chloroplast membrane"/>
    <property type="evidence" value="ECO:0007669"/>
    <property type="project" value="UniProtKB-SubCell"/>
</dbReference>
<evidence type="ECO:0000256" key="5">
    <source>
        <dbReference type="ARBA" id="ARBA00022692"/>
    </source>
</evidence>
<dbReference type="EnsemblPlants" id="AUR62000274-RA">
    <property type="protein sequence ID" value="AUR62000274-RA:cds"/>
    <property type="gene ID" value="AUR62000274"/>
</dbReference>
<evidence type="ECO:0000313" key="12">
    <source>
        <dbReference type="Proteomes" id="UP000596660"/>
    </source>
</evidence>
<evidence type="ECO:0000256" key="10">
    <source>
        <dbReference type="SAM" id="Phobius"/>
    </source>
</evidence>
<dbReference type="OMA" id="RCANNVA"/>
<dbReference type="Proteomes" id="UP000596660">
    <property type="component" value="Unplaced"/>
</dbReference>
<organism evidence="11 12">
    <name type="scientific">Chenopodium quinoa</name>
    <name type="common">Quinoa</name>
    <dbReference type="NCBI Taxonomy" id="63459"/>
    <lineage>
        <taxon>Eukaryota</taxon>
        <taxon>Viridiplantae</taxon>
        <taxon>Streptophyta</taxon>
        <taxon>Embryophyta</taxon>
        <taxon>Tracheophyta</taxon>
        <taxon>Spermatophyta</taxon>
        <taxon>Magnoliopsida</taxon>
        <taxon>eudicotyledons</taxon>
        <taxon>Gunneridae</taxon>
        <taxon>Pentapetalae</taxon>
        <taxon>Caryophyllales</taxon>
        <taxon>Chenopodiaceae</taxon>
        <taxon>Chenopodioideae</taxon>
        <taxon>Atripliceae</taxon>
        <taxon>Chenopodium</taxon>
    </lineage>
</organism>
<evidence type="ECO:0000256" key="7">
    <source>
        <dbReference type="ARBA" id="ARBA00022989"/>
    </source>
</evidence>
<dbReference type="PANTHER" id="PTHR31620:SF15">
    <property type="entry name" value="PROTEIN RETICULATA-RELATED 2, CHLOROPLASTIC-RELATED"/>
    <property type="match status" value="1"/>
</dbReference>
<reference evidence="11" key="1">
    <citation type="journal article" date="2017" name="Nature">
        <title>The genome of Chenopodium quinoa.</title>
        <authorList>
            <person name="Jarvis D.E."/>
            <person name="Ho Y.S."/>
            <person name="Lightfoot D.J."/>
            <person name="Schmoeckel S.M."/>
            <person name="Li B."/>
            <person name="Borm T.J.A."/>
            <person name="Ohyanagi H."/>
            <person name="Mineta K."/>
            <person name="Michell C.T."/>
            <person name="Saber N."/>
            <person name="Kharbatia N.M."/>
            <person name="Rupper R.R."/>
            <person name="Sharp A.R."/>
            <person name="Dally N."/>
            <person name="Boughton B.A."/>
            <person name="Woo Y.H."/>
            <person name="Gao G."/>
            <person name="Schijlen E.G.W.M."/>
            <person name="Guo X."/>
            <person name="Momin A.A."/>
            <person name="Negrao S."/>
            <person name="Al-Babili S."/>
            <person name="Gehring C."/>
            <person name="Roessner U."/>
            <person name="Jung C."/>
            <person name="Murphy K."/>
            <person name="Arold S.T."/>
            <person name="Gojobori T."/>
            <person name="van der Linden C.G."/>
            <person name="van Loo E.N."/>
            <person name="Jellen E.N."/>
            <person name="Maughan P.J."/>
            <person name="Tester M."/>
        </authorList>
    </citation>
    <scope>NUCLEOTIDE SEQUENCE [LARGE SCALE GENOMIC DNA]</scope>
    <source>
        <strain evidence="11">cv. PI 614886</strain>
    </source>
</reference>
<feature type="transmembrane region" description="Helical" evidence="10">
    <location>
        <begin position="161"/>
        <end position="181"/>
    </location>
</feature>
<dbReference type="PANTHER" id="PTHR31620">
    <property type="entry name" value="PROTEIN RETICULATA-RELATED 2, CHLOROPLASTIC-RELATED"/>
    <property type="match status" value="1"/>
</dbReference>
<dbReference type="InterPro" id="IPR021825">
    <property type="entry name" value="RETICULATA-related"/>
</dbReference>
<evidence type="ECO:0000256" key="1">
    <source>
        <dbReference type="ARBA" id="ARBA00004508"/>
    </source>
</evidence>
<keyword evidence="8 10" id="KW-0472">Membrane</keyword>
<evidence type="ECO:0000256" key="6">
    <source>
        <dbReference type="ARBA" id="ARBA00022946"/>
    </source>
</evidence>
<keyword evidence="3" id="KW-0150">Chloroplast</keyword>
<proteinExistence type="inferred from homology"/>
<dbReference type="Gramene" id="AUR62000274-RA">
    <property type="protein sequence ID" value="AUR62000274-RA:cds"/>
    <property type="gene ID" value="AUR62000274"/>
</dbReference>
<dbReference type="AlphaFoldDB" id="A0A803KML8"/>
<evidence type="ECO:0000256" key="2">
    <source>
        <dbReference type="ARBA" id="ARBA00010793"/>
    </source>
</evidence>
<reference evidence="11" key="2">
    <citation type="submission" date="2021-03" db="UniProtKB">
        <authorList>
            <consortium name="EnsemblPlants"/>
        </authorList>
    </citation>
    <scope>IDENTIFICATION</scope>
</reference>
<keyword evidence="6" id="KW-0809">Transit peptide</keyword>
<evidence type="ECO:0000256" key="3">
    <source>
        <dbReference type="ARBA" id="ARBA00022528"/>
    </source>
</evidence>
<comment type="similarity">
    <text evidence="2">Belongs to the RETICULATA family.</text>
</comment>
<comment type="subcellular location">
    <subcellularLocation>
        <location evidence="1">Plastid</location>
        <location evidence="1">Chloroplast membrane</location>
        <topology evidence="1">Multi-pass membrane protein</topology>
    </subcellularLocation>
</comment>
<feature type="transmembrane region" description="Helical" evidence="10">
    <location>
        <begin position="218"/>
        <end position="240"/>
    </location>
</feature>
<accession>A0A803KML8</accession>
<sequence>MASSSLTSQLRYSPLSSSPRQFSPFSSNRLSSPNSFSYPLNQTPNLRLSSSSDNLPHLCFASNGGDGGAGFIGGNGGGKGGNWNSGDGGDSFSESNDGNENSSFWENLGLIGIFIKGWKSRVLADPQFPFKVLMEELVGVTSCVIGDMASRPNFGLNELDFVFSTLVVGSILNFTLMYLLAPTAASASSSLPSIFAGCPNSHMFEPGSFGLMARCGTFVYKGAIFAAVGFAAGLVGTAMSNGLIAIKKKMDPGFETPNKAPPTLLNAVTWALHMGLSSNLRYQTLNGVEFLLAKATSPVVFKSSVVVLSQVQQSGSQQQAAAMNSFQPPPRCSLIPANARPQRSPEKREPAQPPTAFEWRATLARSLLRCLDEHENKNIPKFEQFRIKIRSF</sequence>
<keyword evidence="12" id="KW-1185">Reference proteome</keyword>
<name>A0A803KML8_CHEQI</name>
<keyword evidence="7 10" id="KW-1133">Transmembrane helix</keyword>
<evidence type="ECO:0000256" key="4">
    <source>
        <dbReference type="ARBA" id="ARBA00022640"/>
    </source>
</evidence>
<evidence type="ECO:0000256" key="8">
    <source>
        <dbReference type="ARBA" id="ARBA00023136"/>
    </source>
</evidence>
<feature type="compositionally biased region" description="Low complexity" evidence="9">
    <location>
        <begin position="13"/>
        <end position="36"/>
    </location>
</feature>
<feature type="compositionally biased region" description="Polar residues" evidence="9">
    <location>
        <begin position="1"/>
        <end position="11"/>
    </location>
</feature>
<dbReference type="Pfam" id="PF11891">
    <property type="entry name" value="RETICULATA-like"/>
    <property type="match status" value="1"/>
</dbReference>
<feature type="region of interest" description="Disordered" evidence="9">
    <location>
        <begin position="1"/>
        <end position="36"/>
    </location>
</feature>
<protein>
    <submittedName>
        <fullName evidence="11">Uncharacterized protein</fullName>
    </submittedName>
</protein>
<keyword evidence="5 10" id="KW-0812">Transmembrane</keyword>
<evidence type="ECO:0000256" key="9">
    <source>
        <dbReference type="SAM" id="MobiDB-lite"/>
    </source>
</evidence>
<keyword evidence="4" id="KW-0934">Plastid</keyword>